<dbReference type="EMBL" id="BLLF01000398">
    <property type="protein sequence ID" value="GFH11392.1"/>
    <property type="molecule type" value="Genomic_DNA"/>
</dbReference>
<evidence type="ECO:0000313" key="3">
    <source>
        <dbReference type="Proteomes" id="UP000485058"/>
    </source>
</evidence>
<dbReference type="InterPro" id="IPR043312">
    <property type="entry name" value="AtBBR-like"/>
</dbReference>
<dbReference type="PANTHER" id="PTHR47530">
    <property type="entry name" value="E3 UBIQUITIN LIGASE BIG BROTHER-RELATED"/>
    <property type="match status" value="1"/>
</dbReference>
<protein>
    <submittedName>
        <fullName evidence="2">RING-type domain-containing protein</fullName>
    </submittedName>
</protein>
<accession>A0A699Z7B5</accession>
<evidence type="ECO:0000259" key="1">
    <source>
        <dbReference type="Pfam" id="PF13639"/>
    </source>
</evidence>
<comment type="caution">
    <text evidence="2">The sequence shown here is derived from an EMBL/GenBank/DDBJ whole genome shotgun (WGS) entry which is preliminary data.</text>
</comment>
<dbReference type="SUPFAM" id="SSF57850">
    <property type="entry name" value="RING/U-box"/>
    <property type="match status" value="1"/>
</dbReference>
<dbReference type="Gene3D" id="3.30.40.10">
    <property type="entry name" value="Zinc/RING finger domain, C3HC4 (zinc finger)"/>
    <property type="match status" value="1"/>
</dbReference>
<dbReference type="Pfam" id="PF13639">
    <property type="entry name" value="zf-RING_2"/>
    <property type="match status" value="1"/>
</dbReference>
<dbReference type="InterPro" id="IPR001841">
    <property type="entry name" value="Znf_RING"/>
</dbReference>
<organism evidence="2 3">
    <name type="scientific">Haematococcus lacustris</name>
    <name type="common">Green alga</name>
    <name type="synonym">Haematococcus pluvialis</name>
    <dbReference type="NCBI Taxonomy" id="44745"/>
    <lineage>
        <taxon>Eukaryota</taxon>
        <taxon>Viridiplantae</taxon>
        <taxon>Chlorophyta</taxon>
        <taxon>core chlorophytes</taxon>
        <taxon>Chlorophyceae</taxon>
        <taxon>CS clade</taxon>
        <taxon>Chlamydomonadales</taxon>
        <taxon>Haematococcaceae</taxon>
        <taxon>Haematococcus</taxon>
    </lineage>
</organism>
<dbReference type="PANTHER" id="PTHR47530:SF4">
    <property type="entry name" value="E3 UBIQUITIN LIGASE BIG BROTHER-RELATED"/>
    <property type="match status" value="1"/>
</dbReference>
<dbReference type="Proteomes" id="UP000485058">
    <property type="component" value="Unassembled WGS sequence"/>
</dbReference>
<reference evidence="2 3" key="1">
    <citation type="submission" date="2020-02" db="EMBL/GenBank/DDBJ databases">
        <title>Draft genome sequence of Haematococcus lacustris strain NIES-144.</title>
        <authorList>
            <person name="Morimoto D."/>
            <person name="Nakagawa S."/>
            <person name="Yoshida T."/>
            <person name="Sawayama S."/>
        </authorList>
    </citation>
    <scope>NUCLEOTIDE SEQUENCE [LARGE SCALE GENOMIC DNA]</scope>
    <source>
        <strain evidence="2 3">NIES-144</strain>
    </source>
</reference>
<keyword evidence="3" id="KW-1185">Reference proteome</keyword>
<proteinExistence type="predicted"/>
<feature type="domain" description="RING-type" evidence="1">
    <location>
        <begin position="175"/>
        <end position="211"/>
    </location>
</feature>
<evidence type="ECO:0000313" key="2">
    <source>
        <dbReference type="EMBL" id="GFH11392.1"/>
    </source>
</evidence>
<gene>
    <name evidence="2" type="ORF">HaLaN_06882</name>
</gene>
<name>A0A699Z7B5_HAELA</name>
<dbReference type="AlphaFoldDB" id="A0A699Z7B5"/>
<sequence>MLGSPVTTSARTLDFQDKASPLCSASSPSPRLNRSTPVTAVQDDADLQFAQLLQEQERMFFMLQAGPEVADPGDSLEAAASPLTPAGDDDATYARLLQQQEDDETYRQLYALQAISIQHLNESSTEVDVDAMSYADLTTLGEIAGTVNRGLPPSAIASLPKTAYCQLQQDQCHLDKCCVCQLEFMADDQLTLLPCSHYYHEDCIATWLGINKGRGDNHPKELNNAYHQAFWRLVRGVAWTRLIEKLNSTSNGDHMCSLQGPVRLLSHAMEVTVDLSASWHGLSMWILYDLARLRLGTITTHSEECSGQVVFTNAVLLAWAVCAINQGREYPDLSYKCYVLLSGGDRFLRDRLGRSEEVCPGIEPGLRSPYHITLLIQIS</sequence>
<dbReference type="InterPro" id="IPR013083">
    <property type="entry name" value="Znf_RING/FYVE/PHD"/>
</dbReference>